<proteinExistence type="predicted"/>
<feature type="chain" id="PRO_5041396865" evidence="2">
    <location>
        <begin position="19"/>
        <end position="285"/>
    </location>
</feature>
<protein>
    <submittedName>
        <fullName evidence="3">Uncharacterized protein</fullName>
    </submittedName>
</protein>
<evidence type="ECO:0000256" key="2">
    <source>
        <dbReference type="SAM" id="SignalP"/>
    </source>
</evidence>
<reference evidence="3" key="1">
    <citation type="submission" date="2023-06" db="EMBL/GenBank/DDBJ databases">
        <authorList>
            <person name="Delattre M."/>
        </authorList>
    </citation>
    <scope>NUCLEOTIDE SEQUENCE</scope>
    <source>
        <strain evidence="3">AF72</strain>
    </source>
</reference>
<dbReference type="AlphaFoldDB" id="A0AA36CP60"/>
<comment type="caution">
    <text evidence="3">The sequence shown here is derived from an EMBL/GenBank/DDBJ whole genome shotgun (WGS) entry which is preliminary data.</text>
</comment>
<keyword evidence="2" id="KW-0732">Signal</keyword>
<organism evidence="3 4">
    <name type="scientific">Mesorhabditis spiculigera</name>
    <dbReference type="NCBI Taxonomy" id="96644"/>
    <lineage>
        <taxon>Eukaryota</taxon>
        <taxon>Metazoa</taxon>
        <taxon>Ecdysozoa</taxon>
        <taxon>Nematoda</taxon>
        <taxon>Chromadorea</taxon>
        <taxon>Rhabditida</taxon>
        <taxon>Rhabditina</taxon>
        <taxon>Rhabditomorpha</taxon>
        <taxon>Rhabditoidea</taxon>
        <taxon>Rhabditidae</taxon>
        <taxon>Mesorhabditinae</taxon>
        <taxon>Mesorhabditis</taxon>
    </lineage>
</organism>
<dbReference type="EMBL" id="CATQJA010002604">
    <property type="protein sequence ID" value="CAJ0572722.1"/>
    <property type="molecule type" value="Genomic_DNA"/>
</dbReference>
<feature type="signal peptide" evidence="2">
    <location>
        <begin position="1"/>
        <end position="18"/>
    </location>
</feature>
<sequence length="285" mass="32283">MTIGWAPILALVLMQVTGDDEREGSSESEMQESDAKKKEKKAGCSKEKKEGKPKVEIKQDMMSKYNKTHHQPSVSTQKTAHPLPRPRMLIMFHRTLKQYAVTLETIHHLLLVRPWAFGFVSRPYTLTFLPIQNCSLTMHRAAMVLLPFTIPELPHFVYTSMPPQELGEETPPRDGNDESGGTSYTDLGLPAEVPECYVCDSEPGTLVLLQQRIGVKCLNARNYYLQKPLEKRAHKKKCPHKDFDSSQLPTDPELRRTTLRESAATGCGFCRVLVIQQLQVSFAIY</sequence>
<evidence type="ECO:0000313" key="4">
    <source>
        <dbReference type="Proteomes" id="UP001177023"/>
    </source>
</evidence>
<accession>A0AA36CP60</accession>
<name>A0AA36CP60_9BILA</name>
<feature type="compositionally biased region" description="Basic and acidic residues" evidence="1">
    <location>
        <begin position="33"/>
        <end position="58"/>
    </location>
</feature>
<evidence type="ECO:0000313" key="3">
    <source>
        <dbReference type="EMBL" id="CAJ0572722.1"/>
    </source>
</evidence>
<feature type="region of interest" description="Disordered" evidence="1">
    <location>
        <begin position="161"/>
        <end position="184"/>
    </location>
</feature>
<feature type="non-terminal residue" evidence="3">
    <location>
        <position position="285"/>
    </location>
</feature>
<dbReference type="Proteomes" id="UP001177023">
    <property type="component" value="Unassembled WGS sequence"/>
</dbReference>
<evidence type="ECO:0000256" key="1">
    <source>
        <dbReference type="SAM" id="MobiDB-lite"/>
    </source>
</evidence>
<gene>
    <name evidence="3" type="ORF">MSPICULIGERA_LOCUS11102</name>
</gene>
<keyword evidence="4" id="KW-1185">Reference proteome</keyword>
<feature type="region of interest" description="Disordered" evidence="1">
    <location>
        <begin position="18"/>
        <end position="58"/>
    </location>
</feature>